<feature type="compositionally biased region" description="Polar residues" evidence="1">
    <location>
        <begin position="10"/>
        <end position="29"/>
    </location>
</feature>
<reference evidence="2 3" key="1">
    <citation type="journal article" date="2018" name="Sci. Rep.">
        <title>Genome sequence of the cauliflower mushroom Sparassis crispa (Hanabiratake) and its association with beneficial usage.</title>
        <authorList>
            <person name="Kiyama R."/>
            <person name="Furutani Y."/>
            <person name="Kawaguchi K."/>
            <person name="Nakanishi T."/>
        </authorList>
    </citation>
    <scope>NUCLEOTIDE SEQUENCE [LARGE SCALE GENOMIC DNA]</scope>
</reference>
<feature type="region of interest" description="Disordered" evidence="1">
    <location>
        <begin position="1"/>
        <end position="29"/>
    </location>
</feature>
<evidence type="ECO:0000313" key="3">
    <source>
        <dbReference type="Proteomes" id="UP000287166"/>
    </source>
</evidence>
<proteinExistence type="predicted"/>
<comment type="caution">
    <text evidence="2">The sequence shown here is derived from an EMBL/GenBank/DDBJ whole genome shotgun (WGS) entry which is preliminary data.</text>
</comment>
<feature type="region of interest" description="Disordered" evidence="1">
    <location>
        <begin position="63"/>
        <end position="103"/>
    </location>
</feature>
<accession>A0A401GZM7</accession>
<dbReference type="GeneID" id="38784531"/>
<dbReference type="AlphaFoldDB" id="A0A401GZM7"/>
<name>A0A401GZM7_9APHY</name>
<gene>
    <name evidence="2" type="ORF">SCP_1102910</name>
</gene>
<dbReference type="RefSeq" id="XP_027618527.1">
    <property type="nucleotide sequence ID" value="XM_027762726.1"/>
</dbReference>
<dbReference type="EMBL" id="BFAD01000011">
    <property type="protein sequence ID" value="GBE87614.1"/>
    <property type="molecule type" value="Genomic_DNA"/>
</dbReference>
<keyword evidence="3" id="KW-1185">Reference proteome</keyword>
<organism evidence="2 3">
    <name type="scientific">Sparassis crispa</name>
    <dbReference type="NCBI Taxonomy" id="139825"/>
    <lineage>
        <taxon>Eukaryota</taxon>
        <taxon>Fungi</taxon>
        <taxon>Dikarya</taxon>
        <taxon>Basidiomycota</taxon>
        <taxon>Agaricomycotina</taxon>
        <taxon>Agaricomycetes</taxon>
        <taxon>Polyporales</taxon>
        <taxon>Sparassidaceae</taxon>
        <taxon>Sparassis</taxon>
    </lineage>
</organism>
<sequence length="129" mass="14230">MVTHLRRSLVSPTSRTSDPDLPSSSFVDSSKISRPDVLVSSCERLGVFKAKLEAAGGVKFSRMGSPEVANRNASQTSDGSLGRYSGTAHRRGDTSTFISRRPRTRRRRRLYFGTCRTLSSSQVYRKATA</sequence>
<dbReference type="Proteomes" id="UP000287166">
    <property type="component" value="Unassembled WGS sequence"/>
</dbReference>
<protein>
    <submittedName>
        <fullName evidence="2">Uncharacterized protein</fullName>
    </submittedName>
</protein>
<dbReference type="InParanoid" id="A0A401GZM7"/>
<evidence type="ECO:0000256" key="1">
    <source>
        <dbReference type="SAM" id="MobiDB-lite"/>
    </source>
</evidence>
<evidence type="ECO:0000313" key="2">
    <source>
        <dbReference type="EMBL" id="GBE87614.1"/>
    </source>
</evidence>